<dbReference type="Gene3D" id="2.40.128.150">
    <property type="entry name" value="Cysteine proteinases"/>
    <property type="match status" value="1"/>
</dbReference>
<name>A0A3Q8SD41_9BACL</name>
<evidence type="ECO:0000313" key="3">
    <source>
        <dbReference type="Proteomes" id="UP000273145"/>
    </source>
</evidence>
<proteinExistence type="inferred from homology"/>
<keyword evidence="3" id="KW-1185">Reference proteome</keyword>
<dbReference type="Gene3D" id="3.30.2140.10">
    <property type="entry name" value="Arylamine N-acetyltransferase"/>
    <property type="match status" value="1"/>
</dbReference>
<evidence type="ECO:0000313" key="2">
    <source>
        <dbReference type="EMBL" id="AZK47896.1"/>
    </source>
</evidence>
<dbReference type="OrthoDB" id="7181050at2"/>
<dbReference type="KEGG" id="plen:EIM92_18425"/>
<dbReference type="RefSeq" id="WP_125084065.1">
    <property type="nucleotide sequence ID" value="NZ_CP034248.1"/>
</dbReference>
<evidence type="ECO:0000256" key="1">
    <source>
        <dbReference type="ARBA" id="ARBA00006547"/>
    </source>
</evidence>
<organism evidence="2 3">
    <name type="scientific">Paenibacillus lentus</name>
    <dbReference type="NCBI Taxonomy" id="1338368"/>
    <lineage>
        <taxon>Bacteria</taxon>
        <taxon>Bacillati</taxon>
        <taxon>Bacillota</taxon>
        <taxon>Bacilli</taxon>
        <taxon>Bacillales</taxon>
        <taxon>Paenibacillaceae</taxon>
        <taxon>Paenibacillus</taxon>
    </lineage>
</organism>
<dbReference type="InterPro" id="IPR038765">
    <property type="entry name" value="Papain-like_cys_pep_sf"/>
</dbReference>
<reference evidence="2 3" key="1">
    <citation type="submission" date="2018-11" db="EMBL/GenBank/DDBJ databases">
        <title>Genome sequencing of Paenibacillus lentus DSM25539(T).</title>
        <authorList>
            <person name="Kook J.-K."/>
            <person name="Park S.-N."/>
            <person name="Lim Y.K."/>
        </authorList>
    </citation>
    <scope>NUCLEOTIDE SEQUENCE [LARGE SCALE GENOMIC DNA]</scope>
    <source>
        <strain evidence="2 3">DSM 25539</strain>
    </source>
</reference>
<dbReference type="Pfam" id="PF00797">
    <property type="entry name" value="Acetyltransf_2"/>
    <property type="match status" value="1"/>
</dbReference>
<dbReference type="SUPFAM" id="SSF54001">
    <property type="entry name" value="Cysteine proteinases"/>
    <property type="match status" value="1"/>
</dbReference>
<dbReference type="AlphaFoldDB" id="A0A3Q8SD41"/>
<sequence length="291" mass="33742">MRLTLKQTEDYLRRLSLERQPPTQEFLFALHRAHVERVAWHTIDIFAGKPVPIDSEELIHHIVYDGGGYCFHLNGAFSLLLRALGYEVSWHRAGVQSRGQDPRIDSYHLSLSVCIRAREQSEYGHEEMQIWLVDVGLGDMLYEPIPLRFGVHKQGFHTYKLAQSSVNPSGWRLEHDPQGAFIGVDIDSIPVRNMDEFIPKHAHLSMSPESTWINMLLVRNRHESGSNELRGCVYSRRDEHGLVKNEITNRSEWFDLLSEVFKEPLNHFSQLEKDELWAKALKAHEEGKRTQ</sequence>
<dbReference type="Proteomes" id="UP000273145">
    <property type="component" value="Chromosome"/>
</dbReference>
<accession>A0A3Q8SD41</accession>
<gene>
    <name evidence="2" type="ORF">EIM92_18425</name>
</gene>
<comment type="similarity">
    <text evidence="1">Belongs to the arylamine N-acetyltransferase family.</text>
</comment>
<dbReference type="PANTHER" id="PTHR11786">
    <property type="entry name" value="N-HYDROXYARYLAMINE O-ACETYLTRANSFERASE"/>
    <property type="match status" value="1"/>
</dbReference>
<keyword evidence="2" id="KW-0808">Transferase</keyword>
<dbReference type="InterPro" id="IPR001447">
    <property type="entry name" value="Arylamine_N-AcTrfase"/>
</dbReference>
<dbReference type="EMBL" id="CP034248">
    <property type="protein sequence ID" value="AZK47896.1"/>
    <property type="molecule type" value="Genomic_DNA"/>
</dbReference>
<dbReference type="PANTHER" id="PTHR11786:SF0">
    <property type="entry name" value="ARYLAMINE N-ACETYLTRANSFERASE 4-RELATED"/>
    <property type="match status" value="1"/>
</dbReference>
<protein>
    <submittedName>
        <fullName evidence="2">Arylamine N-acetyltransferase</fullName>
    </submittedName>
</protein>
<dbReference type="GO" id="GO:0016407">
    <property type="term" value="F:acetyltransferase activity"/>
    <property type="evidence" value="ECO:0007669"/>
    <property type="project" value="InterPro"/>
</dbReference>